<protein>
    <recommendedName>
        <fullName evidence="11">Hexosyltransferase</fullName>
        <ecNumber evidence="11">2.4.1.-</ecNumber>
    </recommendedName>
</protein>
<evidence type="ECO:0000256" key="3">
    <source>
        <dbReference type="ARBA" id="ARBA00022676"/>
    </source>
</evidence>
<feature type="compositionally biased region" description="Polar residues" evidence="12">
    <location>
        <begin position="388"/>
        <end position="401"/>
    </location>
</feature>
<evidence type="ECO:0000313" key="14">
    <source>
        <dbReference type="Proteomes" id="UP001219518"/>
    </source>
</evidence>
<evidence type="ECO:0000256" key="6">
    <source>
        <dbReference type="ARBA" id="ARBA00022968"/>
    </source>
</evidence>
<dbReference type="Proteomes" id="UP001219518">
    <property type="component" value="Unassembled WGS sequence"/>
</dbReference>
<dbReference type="GO" id="GO:0000139">
    <property type="term" value="C:Golgi membrane"/>
    <property type="evidence" value="ECO:0007669"/>
    <property type="project" value="UniProtKB-SubCell"/>
</dbReference>
<organism evidence="13 14">
    <name type="scientific">Frankliniella fusca</name>
    <dbReference type="NCBI Taxonomy" id="407009"/>
    <lineage>
        <taxon>Eukaryota</taxon>
        <taxon>Metazoa</taxon>
        <taxon>Ecdysozoa</taxon>
        <taxon>Arthropoda</taxon>
        <taxon>Hexapoda</taxon>
        <taxon>Insecta</taxon>
        <taxon>Pterygota</taxon>
        <taxon>Neoptera</taxon>
        <taxon>Paraneoptera</taxon>
        <taxon>Thysanoptera</taxon>
        <taxon>Terebrantia</taxon>
        <taxon>Thripoidea</taxon>
        <taxon>Thripidae</taxon>
        <taxon>Frankliniella</taxon>
    </lineage>
</organism>
<evidence type="ECO:0000313" key="13">
    <source>
        <dbReference type="EMBL" id="KAK3913229.1"/>
    </source>
</evidence>
<evidence type="ECO:0000256" key="7">
    <source>
        <dbReference type="ARBA" id="ARBA00022989"/>
    </source>
</evidence>
<keyword evidence="14" id="KW-1185">Reference proteome</keyword>
<keyword evidence="9 11" id="KW-0472">Membrane</keyword>
<accession>A0AAE1H1W7</accession>
<keyword evidence="3 11" id="KW-0328">Glycosyltransferase</keyword>
<evidence type="ECO:0000256" key="11">
    <source>
        <dbReference type="RuleBase" id="RU363063"/>
    </source>
</evidence>
<dbReference type="PANTHER" id="PTHR11214">
    <property type="entry name" value="BETA-1,3-N-ACETYLGLUCOSAMINYLTRANSFERASE"/>
    <property type="match status" value="1"/>
</dbReference>
<sequence>MTILGAAWRCGMSAAGSARALAVLALPRLLLLVVFVSLSGYAWFAVQQDALGVGGVAVAAPPALPVPYQLLNDSEPPPLEELAGLAPDDDGVLIDLRDFRFLLGGAAPARCRPLVLVLVHTALGHTAERALIRATWGSRLLAPRAEVLVRFMVGQPSGEGADAAQRRIAEEAAAFGDIVQGSFVDTYRNLTYKHAMALKWFARRCPEATYLLKVDDDVVVNTPVLLDFVHNAMSPHGARRLLACTVLAHARPKRTWRSKWHVGYREYPHDEYPTYCAGWAVLYSPDVAFALYREVQRTPYFWIDDVLVTGVLAERLGVTHASWASLVLTSDELPRILAGDLRPTFMVALWYDVGLDADTQGPLWHRVLAEVASSSSSRGPGGPGGAGNTTRDAWSATGTSP</sequence>
<feature type="transmembrane region" description="Helical" evidence="11">
    <location>
        <begin position="21"/>
        <end position="44"/>
    </location>
</feature>
<reference evidence="13" key="1">
    <citation type="submission" date="2021-07" db="EMBL/GenBank/DDBJ databases">
        <authorList>
            <person name="Catto M.A."/>
            <person name="Jacobson A."/>
            <person name="Kennedy G."/>
            <person name="Labadie P."/>
            <person name="Hunt B.G."/>
            <person name="Srinivasan R."/>
        </authorList>
    </citation>
    <scope>NUCLEOTIDE SEQUENCE</scope>
    <source>
        <strain evidence="13">PL_HMW_Pooled</strain>
        <tissue evidence="13">Head</tissue>
    </source>
</reference>
<comment type="similarity">
    <text evidence="2 11">Belongs to the glycosyltransferase 31 family.</text>
</comment>
<dbReference type="Gene3D" id="3.90.550.50">
    <property type="match status" value="1"/>
</dbReference>
<evidence type="ECO:0000256" key="4">
    <source>
        <dbReference type="ARBA" id="ARBA00022679"/>
    </source>
</evidence>
<evidence type="ECO:0000256" key="8">
    <source>
        <dbReference type="ARBA" id="ARBA00023034"/>
    </source>
</evidence>
<keyword evidence="5 11" id="KW-0812">Transmembrane</keyword>
<keyword evidence="6 11" id="KW-0735">Signal-anchor</keyword>
<dbReference type="InterPro" id="IPR002659">
    <property type="entry name" value="Glyco_trans_31"/>
</dbReference>
<keyword evidence="8 11" id="KW-0333">Golgi apparatus</keyword>
<dbReference type="FunFam" id="3.90.550.50:FF:000001">
    <property type="entry name" value="Hexosyltransferase"/>
    <property type="match status" value="1"/>
</dbReference>
<keyword evidence="4" id="KW-0808">Transferase</keyword>
<dbReference type="EC" id="2.4.1.-" evidence="11"/>
<evidence type="ECO:0000256" key="5">
    <source>
        <dbReference type="ARBA" id="ARBA00022692"/>
    </source>
</evidence>
<dbReference type="GO" id="GO:0006493">
    <property type="term" value="P:protein O-linked glycosylation"/>
    <property type="evidence" value="ECO:0007669"/>
    <property type="project" value="TreeGrafter"/>
</dbReference>
<dbReference type="AlphaFoldDB" id="A0AAE1H1W7"/>
<dbReference type="EMBL" id="JAHWGI010000312">
    <property type="protein sequence ID" value="KAK3913229.1"/>
    <property type="molecule type" value="Genomic_DNA"/>
</dbReference>
<keyword evidence="7 11" id="KW-1133">Transmembrane helix</keyword>
<dbReference type="GO" id="GO:0016758">
    <property type="term" value="F:hexosyltransferase activity"/>
    <property type="evidence" value="ECO:0007669"/>
    <property type="project" value="InterPro"/>
</dbReference>
<keyword evidence="10" id="KW-0325">Glycoprotein</keyword>
<evidence type="ECO:0000256" key="1">
    <source>
        <dbReference type="ARBA" id="ARBA00004323"/>
    </source>
</evidence>
<name>A0AAE1H1W7_9NEOP</name>
<feature type="region of interest" description="Disordered" evidence="12">
    <location>
        <begin position="373"/>
        <end position="401"/>
    </location>
</feature>
<evidence type="ECO:0000256" key="12">
    <source>
        <dbReference type="SAM" id="MobiDB-lite"/>
    </source>
</evidence>
<dbReference type="PANTHER" id="PTHR11214:SF376">
    <property type="entry name" value="HEXOSYLTRANSFERASE"/>
    <property type="match status" value="1"/>
</dbReference>
<reference evidence="13" key="2">
    <citation type="journal article" date="2023" name="BMC Genomics">
        <title>Pest status, molecular evolution, and epigenetic factors derived from the genome assembly of Frankliniella fusca, a thysanopteran phytovirus vector.</title>
        <authorList>
            <person name="Catto M.A."/>
            <person name="Labadie P.E."/>
            <person name="Jacobson A.L."/>
            <person name="Kennedy G.G."/>
            <person name="Srinivasan R."/>
            <person name="Hunt B.G."/>
        </authorList>
    </citation>
    <scope>NUCLEOTIDE SEQUENCE</scope>
    <source>
        <strain evidence="13">PL_HMW_Pooled</strain>
    </source>
</reference>
<proteinExistence type="inferred from homology"/>
<evidence type="ECO:0000256" key="10">
    <source>
        <dbReference type="ARBA" id="ARBA00023180"/>
    </source>
</evidence>
<comment type="caution">
    <text evidence="13">The sequence shown here is derived from an EMBL/GenBank/DDBJ whole genome shotgun (WGS) entry which is preliminary data.</text>
</comment>
<evidence type="ECO:0000256" key="9">
    <source>
        <dbReference type="ARBA" id="ARBA00023136"/>
    </source>
</evidence>
<comment type="subcellular location">
    <subcellularLocation>
        <location evidence="1 11">Golgi apparatus membrane</location>
        <topology evidence="1 11">Single-pass type II membrane protein</topology>
    </subcellularLocation>
</comment>
<gene>
    <name evidence="13" type="ORF">KUF71_022683</name>
</gene>
<dbReference type="Pfam" id="PF01762">
    <property type="entry name" value="Galactosyl_T"/>
    <property type="match status" value="1"/>
</dbReference>
<evidence type="ECO:0000256" key="2">
    <source>
        <dbReference type="ARBA" id="ARBA00008661"/>
    </source>
</evidence>